<dbReference type="SUPFAM" id="SSF55785">
    <property type="entry name" value="PYP-like sensor domain (PAS domain)"/>
    <property type="match status" value="2"/>
</dbReference>
<comment type="caution">
    <text evidence="8">The sequence shown here is derived from an EMBL/GenBank/DDBJ whole genome shotgun (WGS) entry which is preliminary data.</text>
</comment>
<proteinExistence type="predicted"/>
<dbReference type="GO" id="GO:0004673">
    <property type="term" value="F:protein histidine kinase activity"/>
    <property type="evidence" value="ECO:0007669"/>
    <property type="project" value="UniProtKB-EC"/>
</dbReference>
<name>A0A5F2BSJ5_9LEPT</name>
<accession>A0A5F2BSJ5</accession>
<evidence type="ECO:0000256" key="4">
    <source>
        <dbReference type="ARBA" id="ARBA00022679"/>
    </source>
</evidence>
<gene>
    <name evidence="8" type="ORF">EHQ76_04830</name>
</gene>
<dbReference type="Gene3D" id="3.30.450.20">
    <property type="entry name" value="PAS domain"/>
    <property type="match status" value="2"/>
</dbReference>
<dbReference type="InterPro" id="IPR035965">
    <property type="entry name" value="PAS-like_dom_sf"/>
</dbReference>
<evidence type="ECO:0000256" key="6">
    <source>
        <dbReference type="SAM" id="Coils"/>
    </source>
</evidence>
<keyword evidence="3" id="KW-0597">Phosphoprotein</keyword>
<evidence type="ECO:0000256" key="5">
    <source>
        <dbReference type="ARBA" id="ARBA00022777"/>
    </source>
</evidence>
<dbReference type="PANTHER" id="PTHR43304:SF1">
    <property type="entry name" value="PAC DOMAIN-CONTAINING PROTEIN"/>
    <property type="match status" value="1"/>
</dbReference>
<keyword evidence="5" id="KW-0418">Kinase</keyword>
<evidence type="ECO:0000313" key="9">
    <source>
        <dbReference type="Proteomes" id="UP000298429"/>
    </source>
</evidence>
<evidence type="ECO:0000259" key="7">
    <source>
        <dbReference type="PROSITE" id="PS50112"/>
    </source>
</evidence>
<dbReference type="Proteomes" id="UP000298429">
    <property type="component" value="Unassembled WGS sequence"/>
</dbReference>
<comment type="catalytic activity">
    <reaction evidence="1">
        <text>ATP + protein L-histidine = ADP + protein N-phospho-L-histidine.</text>
        <dbReference type="EC" id="2.7.13.3"/>
    </reaction>
</comment>
<dbReference type="PANTHER" id="PTHR43304">
    <property type="entry name" value="PHYTOCHROME-LIKE PROTEIN CPH1"/>
    <property type="match status" value="1"/>
</dbReference>
<feature type="domain" description="PAS" evidence="7">
    <location>
        <begin position="42"/>
        <end position="119"/>
    </location>
</feature>
<evidence type="ECO:0000313" key="8">
    <source>
        <dbReference type="EMBL" id="TGM07200.1"/>
    </source>
</evidence>
<dbReference type="SMART" id="SM00091">
    <property type="entry name" value="PAS"/>
    <property type="match status" value="2"/>
</dbReference>
<feature type="non-terminal residue" evidence="8">
    <location>
        <position position="255"/>
    </location>
</feature>
<dbReference type="InterPro" id="IPR013655">
    <property type="entry name" value="PAS_fold_3"/>
</dbReference>
<dbReference type="Pfam" id="PF08447">
    <property type="entry name" value="PAS_3"/>
    <property type="match status" value="1"/>
</dbReference>
<sequence length="255" mass="29598">MNQDEIALEDIRKKYEEANRKILSLEQKVKENESLKESLKESEIRISQIIENSPDAIVILDIPTGKFQSVNQRAVDIFNFTKEEFRNLGPVDISPTHQEDGRPSSEAAMAYVQRAIQGELVTFEWLHMAKSGEIIPCEVRLIALPGENLLVRGSILDFREQKKIRDELKENQKRLESAILGGELGLWEWDVKSDSNTYNEYWAEMLGYKLSELKPHADTWRSLIHPEDWPHVEVALNKYIRKESPVYEAEFRLKC</sequence>
<keyword evidence="4" id="KW-0808">Transferase</keyword>
<evidence type="ECO:0000256" key="2">
    <source>
        <dbReference type="ARBA" id="ARBA00012438"/>
    </source>
</evidence>
<reference evidence="8 9" key="1">
    <citation type="journal article" date="2019" name="PLoS Negl. Trop. Dis.">
        <title>Revisiting the worldwide diversity of Leptospira species in the environment.</title>
        <authorList>
            <person name="Vincent A.T."/>
            <person name="Schiettekatte O."/>
            <person name="Bourhy P."/>
            <person name="Veyrier F.J."/>
            <person name="Picardeau M."/>
        </authorList>
    </citation>
    <scope>NUCLEOTIDE SEQUENCE [LARGE SCALE GENOMIC DNA]</scope>
    <source>
        <strain evidence="8 9">201702444</strain>
    </source>
</reference>
<dbReference type="PROSITE" id="PS50112">
    <property type="entry name" value="PAS"/>
    <property type="match status" value="2"/>
</dbReference>
<dbReference type="InterPro" id="IPR052162">
    <property type="entry name" value="Sensor_kinase/Photoreceptor"/>
</dbReference>
<protein>
    <recommendedName>
        <fullName evidence="2">histidine kinase</fullName>
        <ecNumber evidence="2">2.7.13.3</ecNumber>
    </recommendedName>
</protein>
<feature type="coiled-coil region" evidence="6">
    <location>
        <begin position="1"/>
        <end position="52"/>
    </location>
</feature>
<keyword evidence="6" id="KW-0175">Coiled coil</keyword>
<evidence type="ECO:0000256" key="3">
    <source>
        <dbReference type="ARBA" id="ARBA00022553"/>
    </source>
</evidence>
<organism evidence="8 9">
    <name type="scientific">Leptospira barantonii</name>
    <dbReference type="NCBI Taxonomy" id="2023184"/>
    <lineage>
        <taxon>Bacteria</taxon>
        <taxon>Pseudomonadati</taxon>
        <taxon>Spirochaetota</taxon>
        <taxon>Spirochaetia</taxon>
        <taxon>Leptospirales</taxon>
        <taxon>Leptospiraceae</taxon>
        <taxon>Leptospira</taxon>
    </lineage>
</organism>
<dbReference type="EC" id="2.7.13.3" evidence="2"/>
<dbReference type="NCBIfam" id="TIGR00229">
    <property type="entry name" value="sensory_box"/>
    <property type="match status" value="1"/>
</dbReference>
<dbReference type="CDD" id="cd00130">
    <property type="entry name" value="PAS"/>
    <property type="match status" value="1"/>
</dbReference>
<dbReference type="InterPro" id="IPR000014">
    <property type="entry name" value="PAS"/>
</dbReference>
<dbReference type="RefSeq" id="WP_135669970.1">
    <property type="nucleotide sequence ID" value="NZ_RQGN01000025.1"/>
</dbReference>
<dbReference type="Pfam" id="PF08448">
    <property type="entry name" value="PAS_4"/>
    <property type="match status" value="1"/>
</dbReference>
<dbReference type="InterPro" id="IPR013656">
    <property type="entry name" value="PAS_4"/>
</dbReference>
<evidence type="ECO:0000256" key="1">
    <source>
        <dbReference type="ARBA" id="ARBA00000085"/>
    </source>
</evidence>
<dbReference type="EMBL" id="RQGN01000025">
    <property type="protein sequence ID" value="TGM07200.1"/>
    <property type="molecule type" value="Genomic_DNA"/>
</dbReference>
<feature type="domain" description="PAS" evidence="7">
    <location>
        <begin position="171"/>
        <end position="243"/>
    </location>
</feature>
<dbReference type="AlphaFoldDB" id="A0A5F2BSJ5"/>
<dbReference type="OrthoDB" id="341718at2"/>